<proteinExistence type="predicted"/>
<dbReference type="EMBL" id="LR797170">
    <property type="protein sequence ID" value="CAB4191330.1"/>
    <property type="molecule type" value="Genomic_DNA"/>
</dbReference>
<name>A0A6J5R2A6_9CAUD</name>
<accession>A0A6J5R2A6</accession>
<reference evidence="1" key="1">
    <citation type="submission" date="2020-05" db="EMBL/GenBank/DDBJ databases">
        <authorList>
            <person name="Chiriac C."/>
            <person name="Salcher M."/>
            <person name="Ghai R."/>
            <person name="Kavagutti S V."/>
        </authorList>
    </citation>
    <scope>NUCLEOTIDE SEQUENCE</scope>
</reference>
<organism evidence="1">
    <name type="scientific">uncultured Caudovirales phage</name>
    <dbReference type="NCBI Taxonomy" id="2100421"/>
    <lineage>
        <taxon>Viruses</taxon>
        <taxon>Duplodnaviria</taxon>
        <taxon>Heunggongvirae</taxon>
        <taxon>Uroviricota</taxon>
        <taxon>Caudoviricetes</taxon>
        <taxon>Peduoviridae</taxon>
        <taxon>Maltschvirus</taxon>
        <taxon>Maltschvirus maltsch</taxon>
    </lineage>
</organism>
<sequence>MAHYAYLQNQIVVDVIVGKDETELIDGLDPETYYAQGTPYDVKRTSYNGKIRFNYAGIGYIYDSIRDAFISPKCHDEAIIDEATCRWICNNSDHDEFLPE</sequence>
<evidence type="ECO:0000313" key="1">
    <source>
        <dbReference type="EMBL" id="CAB4191330.1"/>
    </source>
</evidence>
<gene>
    <name evidence="1" type="ORF">UFOVP1215_19</name>
</gene>
<protein>
    <submittedName>
        <fullName evidence="1">Uncharacterized protein</fullName>
    </submittedName>
</protein>